<evidence type="ECO:0000256" key="2">
    <source>
        <dbReference type="SAM" id="SignalP"/>
    </source>
</evidence>
<dbReference type="RefSeq" id="WP_171435665.1">
    <property type="nucleotide sequence ID" value="NZ_JABFJV010000077.1"/>
</dbReference>
<evidence type="ECO:0000256" key="1">
    <source>
        <dbReference type="SAM" id="MobiDB-lite"/>
    </source>
</evidence>
<feature type="chain" id="PRO_5030547009" description="G-patch domain-containing protein" evidence="2">
    <location>
        <begin position="28"/>
        <end position="428"/>
    </location>
</feature>
<dbReference type="AlphaFoldDB" id="A0A7Y4NRD5"/>
<accession>A0A7Y4NRD5</accession>
<organism evidence="3 4">
    <name type="scientific">Corallococcus exercitus</name>
    <dbReference type="NCBI Taxonomy" id="2316736"/>
    <lineage>
        <taxon>Bacteria</taxon>
        <taxon>Pseudomonadati</taxon>
        <taxon>Myxococcota</taxon>
        <taxon>Myxococcia</taxon>
        <taxon>Myxococcales</taxon>
        <taxon>Cystobacterineae</taxon>
        <taxon>Myxococcaceae</taxon>
        <taxon>Corallococcus</taxon>
    </lineage>
</organism>
<dbReference type="InterPro" id="IPR011043">
    <property type="entry name" value="Gal_Oxase/kelch_b-propeller"/>
</dbReference>
<comment type="caution">
    <text evidence="3">The sequence shown here is derived from an EMBL/GenBank/DDBJ whole genome shotgun (WGS) entry which is preliminary data.</text>
</comment>
<evidence type="ECO:0000313" key="4">
    <source>
        <dbReference type="Proteomes" id="UP000563426"/>
    </source>
</evidence>
<keyword evidence="4" id="KW-1185">Reference proteome</keyword>
<feature type="region of interest" description="Disordered" evidence="1">
    <location>
        <begin position="28"/>
        <end position="51"/>
    </location>
</feature>
<dbReference type="EMBL" id="JABFJV010000077">
    <property type="protein sequence ID" value="NOK34625.1"/>
    <property type="molecule type" value="Genomic_DNA"/>
</dbReference>
<sequence>MKPSPFFRTSARLLVTLALAFTAAACSDDDDDNKTPDSGTSVDAGTDTDAGTDAGTTTPMYAFVAQVNVDSVSTSYIVLTETLDPATPLSLTNATQVNGRALGSGVSKSGALFVSSSANGTVTRYNLTANNTLEKTGEVSFAGKGVTAIGEYQNQFQYVSETKAYYFDGRNSQVIVWNPKDMTLTNSISLPDMTLSGSTTTFASNPLRVGTKVLMPLGWRAGAAVTRQAGIIVVDTTNDSAVVVKDDRCGYVRDGIVGSDNQVYLATEAYGAAEKRVSGTNPTVPTPCLLKFDPVTNKYDAAFFKELGTLTNGRATGSLLAGPNGTGYLRVLDETLYPVQADTVARTLASAVAWKWWKFDPAAGTPATLVDTLPASTGSSFLYEMNGRTVFSEFTNNSGTTNYRELTDLSGNLVATHQGLSFSFLQLR</sequence>
<reference evidence="3 4" key="1">
    <citation type="submission" date="2020-05" db="EMBL/GenBank/DDBJ databases">
        <authorList>
            <person name="Whitworth D."/>
        </authorList>
    </citation>
    <scope>NUCLEOTIDE SEQUENCE [LARGE SCALE GENOMIC DNA]</scope>
    <source>
        <strain evidence="3 4">AB043B</strain>
    </source>
</reference>
<proteinExistence type="predicted"/>
<keyword evidence="2" id="KW-0732">Signal</keyword>
<evidence type="ECO:0000313" key="3">
    <source>
        <dbReference type="EMBL" id="NOK34625.1"/>
    </source>
</evidence>
<dbReference type="SUPFAM" id="SSF50965">
    <property type="entry name" value="Galactose oxidase, central domain"/>
    <property type="match status" value="1"/>
</dbReference>
<evidence type="ECO:0008006" key="5">
    <source>
        <dbReference type="Google" id="ProtNLM"/>
    </source>
</evidence>
<dbReference type="PROSITE" id="PS51257">
    <property type="entry name" value="PROKAR_LIPOPROTEIN"/>
    <property type="match status" value="1"/>
</dbReference>
<feature type="signal peptide" evidence="2">
    <location>
        <begin position="1"/>
        <end position="27"/>
    </location>
</feature>
<gene>
    <name evidence="3" type="ORF">HMI49_15595</name>
</gene>
<protein>
    <recommendedName>
        <fullName evidence="5">G-patch domain-containing protein</fullName>
    </recommendedName>
</protein>
<dbReference type="Proteomes" id="UP000563426">
    <property type="component" value="Unassembled WGS sequence"/>
</dbReference>
<name>A0A7Y4NRD5_9BACT</name>